<gene>
    <name evidence="11" type="ORF">GCM10007377_09060</name>
</gene>
<proteinExistence type="predicted"/>
<dbReference type="InterPro" id="IPR014743">
    <property type="entry name" value="Cl-channel_core"/>
</dbReference>
<evidence type="ECO:0000256" key="4">
    <source>
        <dbReference type="ARBA" id="ARBA00022989"/>
    </source>
</evidence>
<feature type="transmembrane region" description="Helical" evidence="10">
    <location>
        <begin position="253"/>
        <end position="277"/>
    </location>
</feature>
<keyword evidence="9" id="KW-0407">Ion channel</keyword>
<keyword evidence="5" id="KW-0406">Ion transport</keyword>
<dbReference type="PANTHER" id="PTHR43427">
    <property type="entry name" value="CHLORIDE CHANNEL PROTEIN CLC-E"/>
    <property type="match status" value="1"/>
</dbReference>
<dbReference type="Pfam" id="PF00654">
    <property type="entry name" value="Voltage_CLC"/>
    <property type="match status" value="1"/>
</dbReference>
<evidence type="ECO:0000256" key="9">
    <source>
        <dbReference type="ARBA" id="ARBA00023303"/>
    </source>
</evidence>
<keyword evidence="7" id="KW-0869">Chloride channel</keyword>
<keyword evidence="2" id="KW-0813">Transport</keyword>
<evidence type="ECO:0000313" key="12">
    <source>
        <dbReference type="Proteomes" id="UP000619536"/>
    </source>
</evidence>
<evidence type="ECO:0000256" key="10">
    <source>
        <dbReference type="SAM" id="Phobius"/>
    </source>
</evidence>
<feature type="transmembrane region" description="Helical" evidence="10">
    <location>
        <begin position="439"/>
        <end position="458"/>
    </location>
</feature>
<keyword evidence="3 10" id="KW-0812">Transmembrane</keyword>
<dbReference type="PANTHER" id="PTHR43427:SF6">
    <property type="entry name" value="CHLORIDE CHANNEL PROTEIN CLC-E"/>
    <property type="match status" value="1"/>
</dbReference>
<keyword evidence="6 10" id="KW-0472">Membrane</keyword>
<feature type="transmembrane region" description="Helical" evidence="10">
    <location>
        <begin position="298"/>
        <end position="318"/>
    </location>
</feature>
<name>A0A8J3AII6_9BIFI</name>
<evidence type="ECO:0000256" key="6">
    <source>
        <dbReference type="ARBA" id="ARBA00023136"/>
    </source>
</evidence>
<reference evidence="11" key="2">
    <citation type="submission" date="2020-09" db="EMBL/GenBank/DDBJ databases">
        <authorList>
            <person name="Sun Q."/>
            <person name="Sedlacek I."/>
        </authorList>
    </citation>
    <scope>NUCLEOTIDE SEQUENCE</scope>
    <source>
        <strain evidence="11">CCM 8606</strain>
    </source>
</reference>
<evidence type="ECO:0000256" key="8">
    <source>
        <dbReference type="ARBA" id="ARBA00023214"/>
    </source>
</evidence>
<sequence length="473" mass="49977">MTKASTPSQPNAQQHSRASSLATYVLALTLCGVVSGGVGAFMILFLRACVWVFFGTWNESFMVALQGANPTRRIFAVIIGAACASAVWAWLRRTESVLSVAGLLKATQYTGARLAPRRLLAMIACALVQVMAVGAGNSFGRENAPRQMAAAISYAITTRLRINAQLARYAIAASAGAALAAVYNTPIAAIAFTAGVTLRQYSWKICTSAAYVSAIATPIVWIVNHGAPSTPLRFPSAGQMLQRLEQISTLEGIVLAVIFVLVIVCSAVVGIIMRQLCTGATRYAQRHYAVVSTRQQRALMMVTMLSAGTLTGCVAVIIPQLLGNGKNTLDILYGNATPIVAISLAVACGVLVLKPLLTAYSLRAGMIGGLLMPSASVGASLGCALCIAAQWFVPGFTLPIAPLIAAMALIGAACVLAVTQRSGIFATVFLIELAHVNMWMWLLVGIGVACAVLFSRYIEQWLERQQPEPNPTK</sequence>
<dbReference type="AlphaFoldDB" id="A0A8J3AII6"/>
<dbReference type="InterPro" id="IPR050368">
    <property type="entry name" value="ClC-type_chloride_channel"/>
</dbReference>
<evidence type="ECO:0000313" key="11">
    <source>
        <dbReference type="EMBL" id="GGI14063.1"/>
    </source>
</evidence>
<dbReference type="GO" id="GO:0005254">
    <property type="term" value="F:chloride channel activity"/>
    <property type="evidence" value="ECO:0007669"/>
    <property type="project" value="UniProtKB-KW"/>
</dbReference>
<evidence type="ECO:0000256" key="1">
    <source>
        <dbReference type="ARBA" id="ARBA00004141"/>
    </source>
</evidence>
<keyword evidence="4 10" id="KW-1133">Transmembrane helix</keyword>
<evidence type="ECO:0000256" key="3">
    <source>
        <dbReference type="ARBA" id="ARBA00022692"/>
    </source>
</evidence>
<feature type="transmembrane region" description="Helical" evidence="10">
    <location>
        <begin position="169"/>
        <end position="193"/>
    </location>
</feature>
<accession>A0A8J3AII6</accession>
<feature type="transmembrane region" description="Helical" evidence="10">
    <location>
        <begin position="119"/>
        <end position="139"/>
    </location>
</feature>
<evidence type="ECO:0000256" key="7">
    <source>
        <dbReference type="ARBA" id="ARBA00023173"/>
    </source>
</evidence>
<dbReference type="InterPro" id="IPR001807">
    <property type="entry name" value="ClC"/>
</dbReference>
<comment type="caution">
    <text evidence="11">The sequence shown here is derived from an EMBL/GenBank/DDBJ whole genome shotgun (WGS) entry which is preliminary data.</text>
</comment>
<dbReference type="EMBL" id="BMDH01000002">
    <property type="protein sequence ID" value="GGI14063.1"/>
    <property type="molecule type" value="Genomic_DNA"/>
</dbReference>
<protein>
    <submittedName>
        <fullName evidence="11">Chloride channel protein</fullName>
    </submittedName>
</protein>
<evidence type="ECO:0000256" key="5">
    <source>
        <dbReference type="ARBA" id="ARBA00023065"/>
    </source>
</evidence>
<reference evidence="11" key="1">
    <citation type="journal article" date="2014" name="Int. J. Syst. Evol. Microbiol.">
        <title>Complete genome sequence of Corynebacterium casei LMG S-19264T (=DSM 44701T), isolated from a smear-ripened cheese.</title>
        <authorList>
            <consortium name="US DOE Joint Genome Institute (JGI-PGF)"/>
            <person name="Walter F."/>
            <person name="Albersmeier A."/>
            <person name="Kalinowski J."/>
            <person name="Ruckert C."/>
        </authorList>
    </citation>
    <scope>NUCLEOTIDE SEQUENCE</scope>
    <source>
        <strain evidence="11">CCM 8606</strain>
    </source>
</reference>
<dbReference type="SUPFAM" id="SSF81340">
    <property type="entry name" value="Clc chloride channel"/>
    <property type="match status" value="1"/>
</dbReference>
<feature type="transmembrane region" description="Helical" evidence="10">
    <location>
        <begin position="74"/>
        <end position="91"/>
    </location>
</feature>
<feature type="transmembrane region" description="Helical" evidence="10">
    <location>
        <begin position="21"/>
        <end position="54"/>
    </location>
</feature>
<dbReference type="Gene3D" id="1.10.3080.10">
    <property type="entry name" value="Clc chloride channel"/>
    <property type="match status" value="1"/>
</dbReference>
<feature type="transmembrane region" description="Helical" evidence="10">
    <location>
        <begin position="338"/>
        <end position="357"/>
    </location>
</feature>
<feature type="transmembrane region" description="Helical" evidence="10">
    <location>
        <begin position="369"/>
        <end position="393"/>
    </location>
</feature>
<feature type="transmembrane region" description="Helical" evidence="10">
    <location>
        <begin position="399"/>
        <end position="418"/>
    </location>
</feature>
<dbReference type="Proteomes" id="UP000619536">
    <property type="component" value="Unassembled WGS sequence"/>
</dbReference>
<dbReference type="PRINTS" id="PR00762">
    <property type="entry name" value="CLCHANNEL"/>
</dbReference>
<dbReference type="GO" id="GO:0034707">
    <property type="term" value="C:chloride channel complex"/>
    <property type="evidence" value="ECO:0007669"/>
    <property type="project" value="UniProtKB-KW"/>
</dbReference>
<evidence type="ECO:0000256" key="2">
    <source>
        <dbReference type="ARBA" id="ARBA00022448"/>
    </source>
</evidence>
<comment type="subcellular location">
    <subcellularLocation>
        <location evidence="1">Membrane</location>
        <topology evidence="1">Multi-pass membrane protein</topology>
    </subcellularLocation>
</comment>
<feature type="transmembrane region" description="Helical" evidence="10">
    <location>
        <begin position="205"/>
        <end position="223"/>
    </location>
</feature>
<keyword evidence="12" id="KW-1185">Reference proteome</keyword>
<organism evidence="11 12">
    <name type="scientific">Galliscardovia ingluviei</name>
    <dbReference type="NCBI Taxonomy" id="1769422"/>
    <lineage>
        <taxon>Bacteria</taxon>
        <taxon>Bacillati</taxon>
        <taxon>Actinomycetota</taxon>
        <taxon>Actinomycetes</taxon>
        <taxon>Bifidobacteriales</taxon>
        <taxon>Bifidobacteriaceae</taxon>
        <taxon>Galliscardovia</taxon>
    </lineage>
</organism>
<dbReference type="RefSeq" id="WP_188355082.1">
    <property type="nucleotide sequence ID" value="NZ_BMDH01000002.1"/>
</dbReference>
<keyword evidence="8" id="KW-0868">Chloride</keyword>